<keyword evidence="4 15" id="KW-0813">Transport</keyword>
<protein>
    <recommendedName>
        <fullName evidence="3 15">Multidrug resistance protein MdtK</fullName>
    </recommendedName>
    <alternativeName>
        <fullName evidence="14 15">Multidrug-efflux transporter</fullName>
    </alternativeName>
</protein>
<dbReference type="PIRSF" id="PIRSF006603">
    <property type="entry name" value="DinF"/>
    <property type="match status" value="1"/>
</dbReference>
<dbReference type="CDD" id="cd13131">
    <property type="entry name" value="MATE_NorM_like"/>
    <property type="match status" value="1"/>
</dbReference>
<dbReference type="EMBL" id="LR590464">
    <property type="protein sequence ID" value="VTP67310.1"/>
    <property type="molecule type" value="Genomic_DNA"/>
</dbReference>
<dbReference type="HAMAP" id="MF_00400">
    <property type="entry name" value="MdtK"/>
    <property type="match status" value="1"/>
</dbReference>
<feature type="transmembrane region" description="Helical" evidence="15">
    <location>
        <begin position="296"/>
        <end position="321"/>
    </location>
</feature>
<dbReference type="GO" id="GO:0042910">
    <property type="term" value="F:xenobiotic transmembrane transporter activity"/>
    <property type="evidence" value="ECO:0007669"/>
    <property type="project" value="UniProtKB-UniRule"/>
</dbReference>
<evidence type="ECO:0000256" key="1">
    <source>
        <dbReference type="ARBA" id="ARBA00004429"/>
    </source>
</evidence>
<dbReference type="STRING" id="83655.APT61_12730"/>
<gene>
    <name evidence="16" type="primary">mdtK_1</name>
    <name evidence="15" type="synonym">mdtK</name>
    <name evidence="16" type="ORF">NCTC13032_02982</name>
</gene>
<dbReference type="NCBIfam" id="TIGR00797">
    <property type="entry name" value="matE"/>
    <property type="match status" value="1"/>
</dbReference>
<feature type="transmembrane region" description="Helical" evidence="15">
    <location>
        <begin position="368"/>
        <end position="386"/>
    </location>
</feature>
<keyword evidence="13 15" id="KW-0739">Sodium transport</keyword>
<evidence type="ECO:0000256" key="9">
    <source>
        <dbReference type="ARBA" id="ARBA00022989"/>
    </source>
</evidence>
<feature type="transmembrane region" description="Helical" evidence="15">
    <location>
        <begin position="179"/>
        <end position="203"/>
    </location>
</feature>
<evidence type="ECO:0000256" key="11">
    <source>
        <dbReference type="ARBA" id="ARBA00023065"/>
    </source>
</evidence>
<evidence type="ECO:0000256" key="7">
    <source>
        <dbReference type="ARBA" id="ARBA00022519"/>
    </source>
</evidence>
<keyword evidence="10 15" id="KW-0915">Sodium</keyword>
<feature type="transmembrane region" description="Helical" evidence="15">
    <location>
        <begin position="407"/>
        <end position="427"/>
    </location>
</feature>
<sequence>MLFFAAAFFISNNNNIKGVYVQKYFIEARQLLALAIPVILAQIAQTAMGFVDTVMAGGYSATDMAAVAIGTSIWLPAILFGHGLLLALTPTIAQLNGSGRRERIAHQIRQGFWLAGFVSVLIMIVLWNAGYIIHAMRNIDPALADKAVGYLRALLWGTPGYLFFQVARNQCEGLAKTKPGMVMGFIGLLVNIPVNYVFIYGHFGMPELGGVGCGVATAAVYWVMFLSMLSYVKRARSMRDIRYEAGFSKPDMAVVKRLVQLGLPIALALFFEVTLFAVVALLVSPLGIVDVAGHQIALNFSSLMFVLPLSLAASVTIRVGYRLGQGSTLDAQTAARTGIGVGVCMAVCTALFTVALREQIALLYNDNPEVVLLASQLMLLAAVYQISDSIQVIGSGVLRGYKDTRSIFFITFIAYWVLGLPSGYILALTDLVVDRMGPAGFWMGFIIGLTSAAIMMMLRMRFLQRQPSSVILQRAAR</sequence>
<evidence type="ECO:0000256" key="8">
    <source>
        <dbReference type="ARBA" id="ARBA00022692"/>
    </source>
</evidence>
<dbReference type="PANTHER" id="PTHR43298:SF2">
    <property type="entry name" value="FMN_FAD EXPORTER YEEO-RELATED"/>
    <property type="match status" value="1"/>
</dbReference>
<organism evidence="16 17">
    <name type="scientific">Leclercia adecarboxylata</name>
    <dbReference type="NCBI Taxonomy" id="83655"/>
    <lineage>
        <taxon>Bacteria</taxon>
        <taxon>Pseudomonadati</taxon>
        <taxon>Pseudomonadota</taxon>
        <taxon>Gammaproteobacteria</taxon>
        <taxon>Enterobacterales</taxon>
        <taxon>Enterobacteriaceae</taxon>
        <taxon>Leclercia</taxon>
    </lineage>
</organism>
<evidence type="ECO:0000256" key="4">
    <source>
        <dbReference type="ARBA" id="ARBA00022448"/>
    </source>
</evidence>
<reference evidence="16 17" key="1">
    <citation type="submission" date="2019-05" db="EMBL/GenBank/DDBJ databases">
        <authorList>
            <consortium name="Pathogen Informatics"/>
        </authorList>
    </citation>
    <scope>NUCLEOTIDE SEQUENCE [LARGE SCALE GENOMIC DNA]</scope>
    <source>
        <strain evidence="16 17">NCTC13032</strain>
    </source>
</reference>
<keyword evidence="11 15" id="KW-0406">Ion transport</keyword>
<name>A0A4U9HSM1_9ENTR</name>
<dbReference type="InterPro" id="IPR048279">
    <property type="entry name" value="MdtK-like"/>
</dbReference>
<evidence type="ECO:0000256" key="6">
    <source>
        <dbReference type="ARBA" id="ARBA00022475"/>
    </source>
</evidence>
<feature type="transmembrane region" description="Helical" evidence="15">
    <location>
        <begin position="112"/>
        <end position="135"/>
    </location>
</feature>
<dbReference type="GO" id="GO:0006814">
    <property type="term" value="P:sodium ion transport"/>
    <property type="evidence" value="ECO:0007669"/>
    <property type="project" value="UniProtKB-UniRule"/>
</dbReference>
<feature type="transmembrane region" description="Helical" evidence="15">
    <location>
        <begin position="209"/>
        <end position="232"/>
    </location>
</feature>
<feature type="transmembrane region" description="Helical" evidence="15">
    <location>
        <begin position="147"/>
        <end position="167"/>
    </location>
</feature>
<dbReference type="InterPro" id="IPR050222">
    <property type="entry name" value="MATE_MdtK"/>
</dbReference>
<dbReference type="AlphaFoldDB" id="A0A4U9HSM1"/>
<feature type="transmembrane region" description="Helical" evidence="15">
    <location>
        <begin position="71"/>
        <end position="92"/>
    </location>
</feature>
<evidence type="ECO:0000313" key="16">
    <source>
        <dbReference type="EMBL" id="VTP67310.1"/>
    </source>
</evidence>
<dbReference type="GO" id="GO:0005886">
    <property type="term" value="C:plasma membrane"/>
    <property type="evidence" value="ECO:0007669"/>
    <property type="project" value="UniProtKB-SubCell"/>
</dbReference>
<evidence type="ECO:0000256" key="10">
    <source>
        <dbReference type="ARBA" id="ARBA00023053"/>
    </source>
</evidence>
<evidence type="ECO:0000313" key="17">
    <source>
        <dbReference type="Proteomes" id="UP000310719"/>
    </source>
</evidence>
<dbReference type="GO" id="GO:0015297">
    <property type="term" value="F:antiporter activity"/>
    <property type="evidence" value="ECO:0007669"/>
    <property type="project" value="UniProtKB-UniRule"/>
</dbReference>
<comment type="subcellular location">
    <subcellularLocation>
        <location evidence="1">Cell inner membrane</location>
        <topology evidence="1">Multi-pass membrane protein</topology>
    </subcellularLocation>
    <subcellularLocation>
        <location evidence="15">Cell membrane</location>
        <topology evidence="15">Multi-pass membrane protein</topology>
    </subcellularLocation>
</comment>
<evidence type="ECO:0000256" key="15">
    <source>
        <dbReference type="HAMAP-Rule" id="MF_00400"/>
    </source>
</evidence>
<dbReference type="GO" id="GO:0006855">
    <property type="term" value="P:xenobiotic transmembrane transport"/>
    <property type="evidence" value="ECO:0007669"/>
    <property type="project" value="UniProtKB-UniRule"/>
</dbReference>
<keyword evidence="9 15" id="KW-1133">Transmembrane helix</keyword>
<evidence type="ECO:0000256" key="12">
    <source>
        <dbReference type="ARBA" id="ARBA00023136"/>
    </source>
</evidence>
<proteinExistence type="inferred from homology"/>
<dbReference type="InterPro" id="IPR022913">
    <property type="entry name" value="Multidrug-R_MdtK"/>
</dbReference>
<evidence type="ECO:0000256" key="2">
    <source>
        <dbReference type="ARBA" id="ARBA00010695"/>
    </source>
</evidence>
<comment type="similarity">
    <text evidence="2 15">Belongs to the multi antimicrobial extrusion (MATE) (TC 2.A.66.1) family. MdtK subfamily.</text>
</comment>
<keyword evidence="5 15" id="KW-0050">Antiport</keyword>
<keyword evidence="6 15" id="KW-1003">Cell membrane</keyword>
<evidence type="ECO:0000256" key="13">
    <source>
        <dbReference type="ARBA" id="ARBA00023201"/>
    </source>
</evidence>
<feature type="transmembrane region" description="Helical" evidence="15">
    <location>
        <begin position="439"/>
        <end position="458"/>
    </location>
</feature>
<feature type="transmembrane region" description="Helical" evidence="15">
    <location>
        <begin position="31"/>
        <end position="51"/>
    </location>
</feature>
<evidence type="ECO:0000256" key="5">
    <source>
        <dbReference type="ARBA" id="ARBA00022449"/>
    </source>
</evidence>
<comment type="function">
    <text evidence="15">Multidrug efflux pump that functions probably as a Na(+)/drug antiporter.</text>
</comment>
<dbReference type="Proteomes" id="UP000310719">
    <property type="component" value="Chromosome"/>
</dbReference>
<feature type="transmembrane region" description="Helical" evidence="15">
    <location>
        <begin position="258"/>
        <end position="284"/>
    </location>
</feature>
<dbReference type="InterPro" id="IPR002528">
    <property type="entry name" value="MATE_fam"/>
</dbReference>
<accession>A0A4U9HSM1</accession>
<evidence type="ECO:0000256" key="3">
    <source>
        <dbReference type="ARBA" id="ARBA00018471"/>
    </source>
</evidence>
<evidence type="ECO:0000256" key="14">
    <source>
        <dbReference type="ARBA" id="ARBA00031636"/>
    </source>
</evidence>
<feature type="transmembrane region" description="Helical" evidence="15">
    <location>
        <begin position="333"/>
        <end position="356"/>
    </location>
</feature>
<dbReference type="Pfam" id="PF01554">
    <property type="entry name" value="MatE"/>
    <property type="match status" value="2"/>
</dbReference>
<keyword evidence="7" id="KW-0997">Cell inner membrane</keyword>
<dbReference type="PANTHER" id="PTHR43298">
    <property type="entry name" value="MULTIDRUG RESISTANCE PROTEIN NORM-RELATED"/>
    <property type="match status" value="1"/>
</dbReference>
<keyword evidence="12 15" id="KW-0472">Membrane</keyword>
<keyword evidence="8 15" id="KW-0812">Transmembrane</keyword>